<dbReference type="EMBL" id="JBELQB010000010">
    <property type="protein sequence ID" value="MFL9838579.1"/>
    <property type="molecule type" value="Genomic_DNA"/>
</dbReference>
<reference evidence="2 3" key="1">
    <citation type="submission" date="2024-06" db="EMBL/GenBank/DDBJ databases">
        <authorList>
            <person name="Kaempfer P."/>
            <person name="Viver T."/>
        </authorList>
    </citation>
    <scope>NUCLEOTIDE SEQUENCE [LARGE SCALE GENOMIC DNA]</scope>
    <source>
        <strain evidence="2 3">ST-75</strain>
    </source>
</reference>
<gene>
    <name evidence="2" type="ORF">ABS768_13780</name>
</gene>
<evidence type="ECO:0008006" key="4">
    <source>
        <dbReference type="Google" id="ProtNLM"/>
    </source>
</evidence>
<evidence type="ECO:0000313" key="2">
    <source>
        <dbReference type="EMBL" id="MFL9838579.1"/>
    </source>
</evidence>
<dbReference type="RefSeq" id="WP_408075531.1">
    <property type="nucleotide sequence ID" value="NZ_JBELQB010000010.1"/>
</dbReference>
<feature type="chain" id="PRO_5046088778" description="Outer membrane protein beta-barrel domain-containing protein" evidence="1">
    <location>
        <begin position="20"/>
        <end position="163"/>
    </location>
</feature>
<keyword evidence="3" id="KW-1185">Reference proteome</keyword>
<protein>
    <recommendedName>
        <fullName evidence="4">Outer membrane protein beta-barrel domain-containing protein</fullName>
    </recommendedName>
</protein>
<evidence type="ECO:0000256" key="1">
    <source>
        <dbReference type="SAM" id="SignalP"/>
    </source>
</evidence>
<accession>A0ABW8YF10</accession>
<keyword evidence="1" id="KW-0732">Signal</keyword>
<feature type="signal peptide" evidence="1">
    <location>
        <begin position="1"/>
        <end position="19"/>
    </location>
</feature>
<sequence>MKIYTILFLFLAVPQTLLAQDNFSVSVNTGLVLAKEDLGKSVGGRFGIDFNRFGLEASYQYAELENSIKDYIVSKYALTAGYNVYSQDKNFLMTLKTGPALLYFNGFEESNCSNLGLDISVALSYNLFDSLDLEMGLTNNLNKKTNSFLQTFFGFKYNFRKKN</sequence>
<dbReference type="InterPro" id="IPR011250">
    <property type="entry name" value="OMP/PagP_B-barrel"/>
</dbReference>
<proteinExistence type="predicted"/>
<organism evidence="2 3">
    <name type="scientific">Flavobacterium rhizophilum</name>
    <dbReference type="NCBI Taxonomy" id="3163296"/>
    <lineage>
        <taxon>Bacteria</taxon>
        <taxon>Pseudomonadati</taxon>
        <taxon>Bacteroidota</taxon>
        <taxon>Flavobacteriia</taxon>
        <taxon>Flavobacteriales</taxon>
        <taxon>Flavobacteriaceae</taxon>
        <taxon>Flavobacterium</taxon>
    </lineage>
</organism>
<comment type="caution">
    <text evidence="2">The sequence shown here is derived from an EMBL/GenBank/DDBJ whole genome shotgun (WGS) entry which is preliminary data.</text>
</comment>
<dbReference type="SUPFAM" id="SSF56925">
    <property type="entry name" value="OMPA-like"/>
    <property type="match status" value="1"/>
</dbReference>
<evidence type="ECO:0000313" key="3">
    <source>
        <dbReference type="Proteomes" id="UP001629059"/>
    </source>
</evidence>
<name>A0ABW8YF10_9FLAO</name>
<dbReference type="Proteomes" id="UP001629059">
    <property type="component" value="Unassembled WGS sequence"/>
</dbReference>